<dbReference type="RefSeq" id="WP_068864212.1">
    <property type="nucleotide sequence ID" value="NZ_LZYB01000004.1"/>
</dbReference>
<evidence type="ECO:0000313" key="4">
    <source>
        <dbReference type="Proteomes" id="UP000092484"/>
    </source>
</evidence>
<evidence type="ECO:0000256" key="1">
    <source>
        <dbReference type="SAM" id="SignalP"/>
    </source>
</evidence>
<dbReference type="InterPro" id="IPR018637">
    <property type="entry name" value="DUF2059"/>
</dbReference>
<name>A0A1A7BDG2_9SPHN</name>
<proteinExistence type="predicted"/>
<dbReference type="Pfam" id="PF09832">
    <property type="entry name" value="DUF2059"/>
    <property type="match status" value="1"/>
</dbReference>
<feature type="domain" description="DUF2059" evidence="2">
    <location>
        <begin position="162"/>
        <end position="223"/>
    </location>
</feature>
<dbReference type="AlphaFoldDB" id="A0A1A7BDG2"/>
<feature type="signal peptide" evidence="1">
    <location>
        <begin position="1"/>
        <end position="24"/>
    </location>
</feature>
<dbReference type="EMBL" id="LZYB01000004">
    <property type="protein sequence ID" value="OBV10573.1"/>
    <property type="molecule type" value="Genomic_DNA"/>
</dbReference>
<evidence type="ECO:0000313" key="3">
    <source>
        <dbReference type="EMBL" id="OBV10573.1"/>
    </source>
</evidence>
<comment type="caution">
    <text evidence="3">The sequence shown here is derived from an EMBL/GenBank/DDBJ whole genome shotgun (WGS) entry which is preliminary data.</text>
</comment>
<protein>
    <recommendedName>
        <fullName evidence="2">DUF2059 domain-containing protein</fullName>
    </recommendedName>
</protein>
<organism evidence="3 4">
    <name type="scientific">Erythrobacter dokdonensis DSW-74</name>
    <dbReference type="NCBI Taxonomy" id="1300349"/>
    <lineage>
        <taxon>Bacteria</taxon>
        <taxon>Pseudomonadati</taxon>
        <taxon>Pseudomonadota</taxon>
        <taxon>Alphaproteobacteria</taxon>
        <taxon>Sphingomonadales</taxon>
        <taxon>Erythrobacteraceae</taxon>
        <taxon>Erythrobacter/Porphyrobacter group</taxon>
        <taxon>Erythrobacter</taxon>
    </lineage>
</organism>
<dbReference type="Proteomes" id="UP000092484">
    <property type="component" value="Unassembled WGS sequence"/>
</dbReference>
<reference evidence="3 4" key="1">
    <citation type="submission" date="2016-06" db="EMBL/GenBank/DDBJ databases">
        <title>Genome sequence of Porphyrobacter dokdonensis DSW-74.</title>
        <authorList>
            <person name="Kim J.F."/>
            <person name="Song J.Y."/>
        </authorList>
    </citation>
    <scope>NUCLEOTIDE SEQUENCE [LARGE SCALE GENOMIC DNA]</scope>
    <source>
        <strain evidence="3 4">DSW-74</strain>
    </source>
</reference>
<keyword evidence="1" id="KW-0732">Signal</keyword>
<sequence>MIRRRIFAATAGIAALALVPPPLAAQDAAPEAERDEADEMQQAMAMLSGMFPAETLTAEQEARLPQARRIIAALIPEGTLAEMMGGMFDRMMGPIMDAAGPSSIGTVTAATGLSTYELDLSPEQSDELARLFDPAWAERQKREMALMPTLMAEMMNLMEPGMRKAMSELYAINFNQTELDGIEAFFQTEVGATYARKSFTMASDPRILSASMEAMPQIMGSLATMEQKMAEASADLPAKRAFAELADSEKARVAELTGLGIADIEARLAGESPE</sequence>
<evidence type="ECO:0000259" key="2">
    <source>
        <dbReference type="Pfam" id="PF09832"/>
    </source>
</evidence>
<dbReference type="STRING" id="1300349.I603_1786"/>
<accession>A0A1A7BDG2</accession>
<keyword evidence="4" id="KW-1185">Reference proteome</keyword>
<gene>
    <name evidence="3" type="ORF">I603_1786</name>
</gene>
<feature type="chain" id="PRO_5008354890" description="DUF2059 domain-containing protein" evidence="1">
    <location>
        <begin position="25"/>
        <end position="274"/>
    </location>
</feature>